<dbReference type="GO" id="GO:0005886">
    <property type="term" value="C:plasma membrane"/>
    <property type="evidence" value="ECO:0007669"/>
    <property type="project" value="UniProtKB-SubCell"/>
</dbReference>
<dbReference type="AlphaFoldDB" id="A0A6N3DSU8"/>
<keyword evidence="3" id="KW-1003">Cell membrane</keyword>
<dbReference type="InterPro" id="IPR000515">
    <property type="entry name" value="MetI-like"/>
</dbReference>
<keyword evidence="11" id="KW-1185">Reference proteome</keyword>
<evidence type="ECO:0000259" key="8">
    <source>
        <dbReference type="PROSITE" id="PS50928"/>
    </source>
</evidence>
<feature type="transmembrane region" description="Helical" evidence="7">
    <location>
        <begin position="246"/>
        <end position="264"/>
    </location>
</feature>
<dbReference type="EMBL" id="CACRUE010000033">
    <property type="protein sequence ID" value="VYU29671.1"/>
    <property type="molecule type" value="Genomic_DNA"/>
</dbReference>
<evidence type="ECO:0000313" key="10">
    <source>
        <dbReference type="EMBL" id="VYU29671.1"/>
    </source>
</evidence>
<evidence type="ECO:0000313" key="9">
    <source>
        <dbReference type="EMBL" id="MCB5446323.1"/>
    </source>
</evidence>
<dbReference type="PANTHER" id="PTHR30151:SF19">
    <property type="entry name" value="ABC TRANSPORTER PERMEASE"/>
    <property type="match status" value="1"/>
</dbReference>
<evidence type="ECO:0000256" key="7">
    <source>
        <dbReference type="RuleBase" id="RU363032"/>
    </source>
</evidence>
<name>A0A6N3DSU8_9FIRM</name>
<feature type="transmembrane region" description="Helical" evidence="7">
    <location>
        <begin position="216"/>
        <end position="239"/>
    </location>
</feature>
<evidence type="ECO:0000256" key="5">
    <source>
        <dbReference type="ARBA" id="ARBA00022989"/>
    </source>
</evidence>
<feature type="transmembrane region" description="Helical" evidence="7">
    <location>
        <begin position="152"/>
        <end position="172"/>
    </location>
</feature>
<gene>
    <name evidence="10" type="primary">ssuC</name>
    <name evidence="10" type="ORF">IBLFYP30_02281</name>
    <name evidence="9" type="ORF">LIP50_08935</name>
</gene>
<dbReference type="InterPro" id="IPR035906">
    <property type="entry name" value="MetI-like_sf"/>
</dbReference>
<dbReference type="RefSeq" id="WP_048925621.1">
    <property type="nucleotide sequence ID" value="NZ_CACRUE010000033.1"/>
</dbReference>
<evidence type="ECO:0000256" key="6">
    <source>
        <dbReference type="ARBA" id="ARBA00023136"/>
    </source>
</evidence>
<proteinExistence type="inferred from homology"/>
<feature type="transmembrane region" description="Helical" evidence="7">
    <location>
        <begin position="95"/>
        <end position="115"/>
    </location>
</feature>
<evidence type="ECO:0000256" key="1">
    <source>
        <dbReference type="ARBA" id="ARBA00004651"/>
    </source>
</evidence>
<dbReference type="PANTHER" id="PTHR30151">
    <property type="entry name" value="ALKANE SULFONATE ABC TRANSPORTER-RELATED, MEMBRANE SUBUNIT"/>
    <property type="match status" value="1"/>
</dbReference>
<dbReference type="CDD" id="cd06261">
    <property type="entry name" value="TM_PBP2"/>
    <property type="match status" value="1"/>
</dbReference>
<sequence>MILDKFKNKKKDKSITPSEGYKNYLKNIKIEKIKIFIMQIALLIFILGIWEILANKDIISTFLFSKPSAIYDLFMRYMENGQLWVHVKTSVYETVLGLIIGTVGGVIVAILLWAFPRLSKVLDPFLVVLNALPKTALAPIVIVWVGANVKGIVVTAILISIVVTILSAYNYFINVDEEKIKMLKSFKATKLQILFKLILPANIGNLINIIKINIGMAWVGVIVGEFLVSRNGIGYLIVYGSQVFKLDIVMMGVFVLAVCAWIMYEIVNIIEKLYKNYR</sequence>
<dbReference type="SUPFAM" id="SSF161098">
    <property type="entry name" value="MetI-like"/>
    <property type="match status" value="1"/>
</dbReference>
<organism evidence="10">
    <name type="scientific">Intestinibacter bartlettii</name>
    <dbReference type="NCBI Taxonomy" id="261299"/>
    <lineage>
        <taxon>Bacteria</taxon>
        <taxon>Bacillati</taxon>
        <taxon>Bacillota</taxon>
        <taxon>Clostridia</taxon>
        <taxon>Peptostreptococcales</taxon>
        <taxon>Peptostreptococcaceae</taxon>
        <taxon>Intestinibacter</taxon>
    </lineage>
</organism>
<dbReference type="PROSITE" id="PS50928">
    <property type="entry name" value="ABC_TM1"/>
    <property type="match status" value="1"/>
</dbReference>
<comment type="similarity">
    <text evidence="7">Belongs to the binding-protein-dependent transport system permease family.</text>
</comment>
<accession>A0A6N3DSU8</accession>
<dbReference type="GO" id="GO:0055085">
    <property type="term" value="P:transmembrane transport"/>
    <property type="evidence" value="ECO:0007669"/>
    <property type="project" value="InterPro"/>
</dbReference>
<dbReference type="Pfam" id="PF00528">
    <property type="entry name" value="BPD_transp_1"/>
    <property type="match status" value="1"/>
</dbReference>
<keyword evidence="5 7" id="KW-1133">Transmembrane helix</keyword>
<evidence type="ECO:0000256" key="3">
    <source>
        <dbReference type="ARBA" id="ARBA00022475"/>
    </source>
</evidence>
<evidence type="ECO:0000313" key="11">
    <source>
        <dbReference type="Proteomes" id="UP001299409"/>
    </source>
</evidence>
<dbReference type="Gene3D" id="1.10.3720.10">
    <property type="entry name" value="MetI-like"/>
    <property type="match status" value="1"/>
</dbReference>
<dbReference type="EMBL" id="JAJBMB010000007">
    <property type="protein sequence ID" value="MCB5446323.1"/>
    <property type="molecule type" value="Genomic_DNA"/>
</dbReference>
<dbReference type="Proteomes" id="UP001299409">
    <property type="component" value="Unassembled WGS sequence"/>
</dbReference>
<keyword evidence="2 7" id="KW-0813">Transport</keyword>
<keyword evidence="6 7" id="KW-0472">Membrane</keyword>
<comment type="subcellular location">
    <subcellularLocation>
        <location evidence="1 7">Cell membrane</location>
        <topology evidence="1 7">Multi-pass membrane protein</topology>
    </subcellularLocation>
</comment>
<evidence type="ECO:0000256" key="4">
    <source>
        <dbReference type="ARBA" id="ARBA00022692"/>
    </source>
</evidence>
<feature type="transmembrane region" description="Helical" evidence="7">
    <location>
        <begin position="35"/>
        <end position="53"/>
    </location>
</feature>
<reference evidence="10" key="1">
    <citation type="submission" date="2019-11" db="EMBL/GenBank/DDBJ databases">
        <authorList>
            <person name="Feng L."/>
        </authorList>
    </citation>
    <scope>NUCLEOTIDE SEQUENCE</scope>
    <source>
        <strain evidence="10">IbartlettiiLFYP30</strain>
    </source>
</reference>
<protein>
    <submittedName>
        <fullName evidence="9">ABC transporter permease</fullName>
    </submittedName>
    <submittedName>
        <fullName evidence="10">Aliphatic sulfonates transport permease protein SsuC</fullName>
    </submittedName>
</protein>
<feature type="domain" description="ABC transmembrane type-1" evidence="8">
    <location>
        <begin position="87"/>
        <end position="267"/>
    </location>
</feature>
<keyword evidence="4 7" id="KW-0812">Transmembrane</keyword>
<reference evidence="9 11" key="2">
    <citation type="submission" date="2021-10" db="EMBL/GenBank/DDBJ databases">
        <title>Collection of gut derived symbiotic bacterial strains cultured from healthy donors.</title>
        <authorList>
            <person name="Lin H."/>
            <person name="Littmann E."/>
            <person name="Claire K."/>
            <person name="Pamer E."/>
        </authorList>
    </citation>
    <scope>NUCLEOTIDE SEQUENCE [LARGE SCALE GENOMIC DNA]</scope>
    <source>
        <strain evidence="9 11">MSK.17.68</strain>
    </source>
</reference>
<evidence type="ECO:0000256" key="2">
    <source>
        <dbReference type="ARBA" id="ARBA00022448"/>
    </source>
</evidence>
<feature type="transmembrane region" description="Helical" evidence="7">
    <location>
        <begin position="127"/>
        <end position="146"/>
    </location>
</feature>